<name>A0ABY5YCQ0_9FLAO</name>
<dbReference type="Pfam" id="PF07995">
    <property type="entry name" value="GSDH"/>
    <property type="match status" value="1"/>
</dbReference>
<feature type="domain" description="Glucose/Sorbosone dehydrogenase" evidence="2">
    <location>
        <begin position="1"/>
        <end position="158"/>
    </location>
</feature>
<dbReference type="InterPro" id="IPR011042">
    <property type="entry name" value="6-blade_b-propeller_TolB-like"/>
</dbReference>
<evidence type="ECO:0000313" key="3">
    <source>
        <dbReference type="EMBL" id="UWX56601.1"/>
    </source>
</evidence>
<dbReference type="PANTHER" id="PTHR19328:SF75">
    <property type="entry name" value="ALDOSE SUGAR DEHYDROGENASE YLII"/>
    <property type="match status" value="1"/>
</dbReference>
<proteinExistence type="predicted"/>
<dbReference type="PANTHER" id="PTHR19328">
    <property type="entry name" value="HEDGEHOG-INTERACTING PROTEIN"/>
    <property type="match status" value="1"/>
</dbReference>
<dbReference type="Proteomes" id="UP001059209">
    <property type="component" value="Chromosome"/>
</dbReference>
<evidence type="ECO:0000256" key="1">
    <source>
        <dbReference type="SAM" id="MobiDB-lite"/>
    </source>
</evidence>
<evidence type="ECO:0000313" key="4">
    <source>
        <dbReference type="Proteomes" id="UP001059209"/>
    </source>
</evidence>
<evidence type="ECO:0000259" key="2">
    <source>
        <dbReference type="Pfam" id="PF07995"/>
    </source>
</evidence>
<dbReference type="Gene3D" id="2.120.10.30">
    <property type="entry name" value="TolB, C-terminal domain"/>
    <property type="match status" value="1"/>
</dbReference>
<dbReference type="InterPro" id="IPR011041">
    <property type="entry name" value="Quinoprot_gluc/sorb_DH_b-prop"/>
</dbReference>
<dbReference type="EMBL" id="CP104205">
    <property type="protein sequence ID" value="UWX56601.1"/>
    <property type="molecule type" value="Genomic_DNA"/>
</dbReference>
<sequence>MGHRNPQGLAFHPETGDLWESEHDPRGGDEINIIKKGSNYGWPIISYGVEYRGGGVNGTGLTQKNGMEQPVYYYDPATAPSGMTFYSGKLINEWKNNLFVAMLKGMHISRLVIDDKTGKIQFEERLLTAENQRFRHITEGPDGALYILTDAEKGRLYRIK</sequence>
<dbReference type="InterPro" id="IPR012938">
    <property type="entry name" value="Glc/Sorbosone_DH"/>
</dbReference>
<organism evidence="3 4">
    <name type="scientific">Maribacter litopenaei</name>
    <dbReference type="NCBI Taxonomy" id="2976127"/>
    <lineage>
        <taxon>Bacteria</taxon>
        <taxon>Pseudomonadati</taxon>
        <taxon>Bacteroidota</taxon>
        <taxon>Flavobacteriia</taxon>
        <taxon>Flavobacteriales</taxon>
        <taxon>Flavobacteriaceae</taxon>
        <taxon>Maribacter</taxon>
    </lineage>
</organism>
<feature type="region of interest" description="Disordered" evidence="1">
    <location>
        <begin position="1"/>
        <end position="25"/>
    </location>
</feature>
<gene>
    <name evidence="3" type="ORF">NYZ99_12520</name>
</gene>
<dbReference type="SUPFAM" id="SSF50952">
    <property type="entry name" value="Soluble quinoprotein glucose dehydrogenase"/>
    <property type="match status" value="1"/>
</dbReference>
<accession>A0ABY5YCQ0</accession>
<reference evidence="3" key="1">
    <citation type="submission" date="2022-09" db="EMBL/GenBank/DDBJ databases">
        <title>Maribacter litopenaei sp. nov., isolated from the intestinal tract of the Pacific White Shrimp, Litopenaeus vannamei.</title>
        <authorList>
            <person name="Kim S.Y."/>
            <person name="Hwang C.Y."/>
        </authorList>
    </citation>
    <scope>NUCLEOTIDE SEQUENCE</scope>
    <source>
        <strain evidence="3">HL-LV01</strain>
    </source>
</reference>
<protein>
    <submittedName>
        <fullName evidence="3">PQQ-dependent sugar dehydrogenase</fullName>
    </submittedName>
</protein>
<keyword evidence="4" id="KW-1185">Reference proteome</keyword>